<evidence type="ECO:0000313" key="4">
    <source>
        <dbReference type="Proteomes" id="UP000052245"/>
    </source>
</evidence>
<dbReference type="Proteomes" id="UP000239685">
    <property type="component" value="Unassembled WGS sequence"/>
</dbReference>
<dbReference type="AlphaFoldDB" id="A0A855N8N5"/>
<reference evidence="3 5" key="2">
    <citation type="submission" date="2017-06" db="EMBL/GenBank/DDBJ databases">
        <title>Updating the genomic taxonomy and epidemiology of Campylobacter hyointestinalis; discovery in New Zealand farmed ruminants.</title>
        <authorList>
            <person name="Wilkinson D.A."/>
            <person name="Fayaz A."/>
            <person name="Biggs P.J."/>
            <person name="Midwinter A.C."/>
        </authorList>
    </citation>
    <scope>NUCLEOTIDE SEQUENCE [LARGE SCALE GENOMIC DNA]</scope>
    <source>
        <strain evidence="3 5">S1614a</strain>
    </source>
</reference>
<feature type="coiled-coil region" evidence="1">
    <location>
        <begin position="20"/>
        <end position="54"/>
    </location>
</feature>
<evidence type="ECO:0000313" key="2">
    <source>
        <dbReference type="EMBL" id="CUU74994.1"/>
    </source>
</evidence>
<gene>
    <name evidence="3" type="ORF">CDQ78_09210</name>
    <name evidence="2" type="ORF">ERS739223_00505</name>
</gene>
<dbReference type="EMBL" id="NIQP01000014">
    <property type="protein sequence ID" value="PPB70042.1"/>
    <property type="molecule type" value="Genomic_DNA"/>
</dbReference>
<dbReference type="RefSeq" id="WP_059426737.1">
    <property type="nucleotide sequence ID" value="NZ_FAVC01000001.1"/>
</dbReference>
<protein>
    <submittedName>
        <fullName evidence="3">Uncharacterized protein</fullName>
    </submittedName>
</protein>
<dbReference type="Proteomes" id="UP000052245">
    <property type="component" value="Unassembled WGS sequence"/>
</dbReference>
<dbReference type="EMBL" id="FAVC01000001">
    <property type="protein sequence ID" value="CUU74994.1"/>
    <property type="molecule type" value="Genomic_DNA"/>
</dbReference>
<evidence type="ECO:0000313" key="5">
    <source>
        <dbReference type="Proteomes" id="UP000239685"/>
    </source>
</evidence>
<evidence type="ECO:0000313" key="3">
    <source>
        <dbReference type="EMBL" id="PPB70042.1"/>
    </source>
</evidence>
<keyword evidence="1" id="KW-0175">Coiled coil</keyword>
<comment type="caution">
    <text evidence="3">The sequence shown here is derived from an EMBL/GenBank/DDBJ whole genome shotgun (WGS) entry which is preliminary data.</text>
</comment>
<evidence type="ECO:0000256" key="1">
    <source>
        <dbReference type="SAM" id="Coils"/>
    </source>
</evidence>
<sequence>MEYEIIKEQINAELQNKKTNDKLLEKIAIQLKKIEKAETVYLKEKAKLENLVAQKQNLLNGVTTKQVEQDKEE</sequence>
<proteinExistence type="predicted"/>
<accession>A0A855N8N5</accession>
<name>A0A855N8N5_CAMHY</name>
<reference evidence="2 4" key="1">
    <citation type="submission" date="2015-11" db="EMBL/GenBank/DDBJ databases">
        <authorList>
            <consortium name="Pathogen Informatics"/>
        </authorList>
    </citation>
    <scope>NUCLEOTIDE SEQUENCE [LARGE SCALE GENOMIC DNA]</scope>
    <source>
        <strain evidence="2 4">007A-0283</strain>
    </source>
</reference>
<organism evidence="3 5">
    <name type="scientific">Campylobacter hyointestinalis subsp. hyointestinalis</name>
    <dbReference type="NCBI Taxonomy" id="91352"/>
    <lineage>
        <taxon>Bacteria</taxon>
        <taxon>Pseudomonadati</taxon>
        <taxon>Campylobacterota</taxon>
        <taxon>Epsilonproteobacteria</taxon>
        <taxon>Campylobacterales</taxon>
        <taxon>Campylobacteraceae</taxon>
        <taxon>Campylobacter</taxon>
    </lineage>
</organism>